<dbReference type="AlphaFoldDB" id="A0A0B2V9C3"/>
<feature type="region of interest" description="Disordered" evidence="1">
    <location>
        <begin position="94"/>
        <end position="133"/>
    </location>
</feature>
<proteinExistence type="predicted"/>
<sequence length="186" mass="20611">MDNSMSIAPRNDVSSNPLSSIVNFTITDCEFAKEMSTSSIIVMYPSMNMADGRRWPRDTLRGTTTKLEKNIVQSSPNSASSDDIEEVVILPSETTVPLEESSSKDTEKKVEVASEMEKKEGDESPKIAQEPGKEKEAVVNGLVRVIGQMSNTFIRSNRFIDIPLSLIKALSLALNQIKRLYVFHLA</sequence>
<reference evidence="2 3" key="1">
    <citation type="submission" date="2014-11" db="EMBL/GenBank/DDBJ databases">
        <title>Genetic blueprint of the zoonotic pathogen Toxocara canis.</title>
        <authorList>
            <person name="Zhu X.-Q."/>
            <person name="Korhonen P.K."/>
            <person name="Cai H."/>
            <person name="Young N.D."/>
            <person name="Nejsum P."/>
            <person name="von Samson-Himmelstjerna G."/>
            <person name="Boag P.R."/>
            <person name="Tan P."/>
            <person name="Li Q."/>
            <person name="Min J."/>
            <person name="Yang Y."/>
            <person name="Wang X."/>
            <person name="Fang X."/>
            <person name="Hall R.S."/>
            <person name="Hofmann A."/>
            <person name="Sternberg P.W."/>
            <person name="Jex A.R."/>
            <person name="Gasser R.B."/>
        </authorList>
    </citation>
    <scope>NUCLEOTIDE SEQUENCE [LARGE SCALE GENOMIC DNA]</scope>
    <source>
        <strain evidence="2">PN_DK_2014</strain>
    </source>
</reference>
<dbReference type="Proteomes" id="UP000031036">
    <property type="component" value="Unassembled WGS sequence"/>
</dbReference>
<evidence type="ECO:0000313" key="2">
    <source>
        <dbReference type="EMBL" id="KHN78118.1"/>
    </source>
</evidence>
<dbReference type="EMBL" id="JPKZ01002167">
    <property type="protein sequence ID" value="KHN78118.1"/>
    <property type="molecule type" value="Genomic_DNA"/>
</dbReference>
<evidence type="ECO:0000313" key="3">
    <source>
        <dbReference type="Proteomes" id="UP000031036"/>
    </source>
</evidence>
<accession>A0A0B2V9C3</accession>
<keyword evidence="3" id="KW-1185">Reference proteome</keyword>
<organism evidence="2 3">
    <name type="scientific">Toxocara canis</name>
    <name type="common">Canine roundworm</name>
    <dbReference type="NCBI Taxonomy" id="6265"/>
    <lineage>
        <taxon>Eukaryota</taxon>
        <taxon>Metazoa</taxon>
        <taxon>Ecdysozoa</taxon>
        <taxon>Nematoda</taxon>
        <taxon>Chromadorea</taxon>
        <taxon>Rhabditida</taxon>
        <taxon>Spirurina</taxon>
        <taxon>Ascaridomorpha</taxon>
        <taxon>Ascaridoidea</taxon>
        <taxon>Toxocaridae</taxon>
        <taxon>Toxocara</taxon>
    </lineage>
</organism>
<gene>
    <name evidence="2" type="ORF">Tcan_17204</name>
</gene>
<evidence type="ECO:0000256" key="1">
    <source>
        <dbReference type="SAM" id="MobiDB-lite"/>
    </source>
</evidence>
<comment type="caution">
    <text evidence="2">The sequence shown here is derived from an EMBL/GenBank/DDBJ whole genome shotgun (WGS) entry which is preliminary data.</text>
</comment>
<protein>
    <submittedName>
        <fullName evidence="2">Uncharacterized protein</fullName>
    </submittedName>
</protein>
<name>A0A0B2V9C3_TOXCA</name>
<feature type="compositionally biased region" description="Basic and acidic residues" evidence="1">
    <location>
        <begin position="101"/>
        <end position="133"/>
    </location>
</feature>